<comment type="caution">
    <text evidence="3">The sequence shown here is derived from an EMBL/GenBank/DDBJ whole genome shotgun (WGS) entry which is preliminary data.</text>
</comment>
<dbReference type="Proteomes" id="UP001319200">
    <property type="component" value="Unassembled WGS sequence"/>
</dbReference>
<dbReference type="GO" id="GO:0008964">
    <property type="term" value="F:phosphoenolpyruvate carboxylase activity"/>
    <property type="evidence" value="ECO:0007669"/>
    <property type="project" value="InterPro"/>
</dbReference>
<dbReference type="InterPro" id="IPR015813">
    <property type="entry name" value="Pyrv/PenolPyrv_kinase-like_dom"/>
</dbReference>
<accession>A0AAP2DNF2</accession>
<dbReference type="PRINTS" id="PR00150">
    <property type="entry name" value="PEPCARBXLASE"/>
</dbReference>
<dbReference type="GO" id="GO:0006099">
    <property type="term" value="P:tricarboxylic acid cycle"/>
    <property type="evidence" value="ECO:0007669"/>
    <property type="project" value="InterPro"/>
</dbReference>
<comment type="function">
    <text evidence="1">Forms oxaloacetate, a four-carbon dicarboxylic acid source for the tricarboxylic acid cycle.</text>
</comment>
<evidence type="ECO:0000256" key="1">
    <source>
        <dbReference type="ARBA" id="ARBA00003670"/>
    </source>
</evidence>
<dbReference type="GO" id="GO:0015977">
    <property type="term" value="P:carbon fixation"/>
    <property type="evidence" value="ECO:0007669"/>
    <property type="project" value="InterPro"/>
</dbReference>
<keyword evidence="4" id="KW-1185">Reference proteome</keyword>
<protein>
    <recommendedName>
        <fullName evidence="2">Phosphoenolpyruvate carboxylase</fullName>
    </recommendedName>
</protein>
<evidence type="ECO:0000313" key="3">
    <source>
        <dbReference type="EMBL" id="MBT1699586.1"/>
    </source>
</evidence>
<dbReference type="PANTHER" id="PTHR30523:SF6">
    <property type="entry name" value="PHOSPHOENOLPYRUVATE CARBOXYLASE"/>
    <property type="match status" value="1"/>
</dbReference>
<dbReference type="GO" id="GO:0005829">
    <property type="term" value="C:cytosol"/>
    <property type="evidence" value="ECO:0007669"/>
    <property type="project" value="TreeGrafter"/>
</dbReference>
<evidence type="ECO:0000313" key="4">
    <source>
        <dbReference type="Proteomes" id="UP001319200"/>
    </source>
</evidence>
<dbReference type="RefSeq" id="WP_254167630.1">
    <property type="nucleotide sequence ID" value="NZ_JAHESF010000027.1"/>
</dbReference>
<dbReference type="InterPro" id="IPR021135">
    <property type="entry name" value="PEP_COase"/>
</dbReference>
<dbReference type="Pfam" id="PF00311">
    <property type="entry name" value="PEPcase"/>
    <property type="match status" value="2"/>
</dbReference>
<dbReference type="EMBL" id="JAHESF010000027">
    <property type="protein sequence ID" value="MBT1699586.1"/>
    <property type="molecule type" value="Genomic_DNA"/>
</dbReference>
<keyword evidence="3" id="KW-0456">Lyase</keyword>
<reference evidence="3 4" key="1">
    <citation type="submission" date="2021-05" db="EMBL/GenBank/DDBJ databases">
        <title>A Polyphasic approach of four new species of the genus Ohtaekwangia: Ohtaekwangia histidinii sp. nov., Ohtaekwangia cretensis sp. nov., Ohtaekwangia indiensis sp. nov., Ohtaekwangia reichenbachii sp. nov. from diverse environment.</title>
        <authorList>
            <person name="Octaviana S."/>
        </authorList>
    </citation>
    <scope>NUCLEOTIDE SEQUENCE [LARGE SCALE GENOMIC DNA]</scope>
    <source>
        <strain evidence="3 4">PWU4</strain>
    </source>
</reference>
<proteinExistence type="predicted"/>
<dbReference type="PANTHER" id="PTHR30523">
    <property type="entry name" value="PHOSPHOENOLPYRUVATE CARBOXYLASE"/>
    <property type="match status" value="1"/>
</dbReference>
<dbReference type="SUPFAM" id="SSF51621">
    <property type="entry name" value="Phosphoenolpyruvate/pyruvate domain"/>
    <property type="match status" value="1"/>
</dbReference>
<gene>
    <name evidence="3" type="ORF">KK083_21990</name>
</gene>
<dbReference type="AlphaFoldDB" id="A0AAP2DNF2"/>
<organism evidence="3 4">
    <name type="scientific">Chryseosolibacter histidini</name>
    <dbReference type="NCBI Taxonomy" id="2782349"/>
    <lineage>
        <taxon>Bacteria</taxon>
        <taxon>Pseudomonadati</taxon>
        <taxon>Bacteroidota</taxon>
        <taxon>Cytophagia</taxon>
        <taxon>Cytophagales</taxon>
        <taxon>Chryseotaleaceae</taxon>
        <taxon>Chryseosolibacter</taxon>
    </lineage>
</organism>
<name>A0AAP2DNF2_9BACT</name>
<evidence type="ECO:0000256" key="2">
    <source>
        <dbReference type="ARBA" id="ARBA00022419"/>
    </source>
</evidence>
<sequence length="856" mass="97550">MSANYNEAVSTRYHIYNSLFLNLPYTGIYRTGTLLPLLQQACEEGFAKGKEPRAIIKKFFQDFTPNATREEQFNLLFNFIQYTERQVVLFDSVEDAAFDQINDLHGKGTVSALLLRASSEGQIDALKKKLEDFSVRVVLTAHPTQFYPGNVLAILNDLEEAIRESKLEHINLLLRQLGKTAFINRSKPTPYDEAISLSWFLENVFYPVIPEIILKLMTGLNIDLDSWKNFDLIKIGFWPGGDRDGNPFVTHAITLQVAQRLQQTLMRCYYRDARFLKRRLTFKGVDTIIADVERKIYPLAYGNTKDGYKNAEAILEDLNKARTLLIEEHRGLFLNLLDELILKVKIFGFYFASMDIRQDSRKHIYAWEAILKQLQTKNKKLKDLAKRPEQEQIDTLLKLKFKPQSLKFEDPFVSELIESIKVIGEIQAINGEEGCHRYVISNCQSSLDVVRVYQLAKLLLAKGDDLTLDIVPLFETIEDLAHAPSVMDALYSIPAYREHLKRRGNKQTIMLGFSDGTKDGGYLRANWSIFRAKENLTILSREHGLTAVFFDGRGGPPARGGGNTHDFYASLGETIEDKEVQITIQGQTISSNFGKPVSCLFNLEQLLSAGIENDVFRNNVVQLSDKEKALLESLAEAGHKAYLDLKHHPKFVPYLEKITPLSFFGDINIGSRPVRRSSGDGLKFEDLRAIPFVGSWAQMKQNIPGFYGVGSALKRLKTEGKMKELKALYSESLFFRTLLANSMMSLTKSYYPATAYLSKDKEFGEYWNIMFDEYELSIAMILEVSGLSELMENNPVNRDSVKLRERIVLPLITIQQAALQQLRDPQPAKEKDFEKEYRKLVLRCMFGIINAARNSA</sequence>